<keyword evidence="2" id="KW-1185">Reference proteome</keyword>
<dbReference type="Pfam" id="PF09365">
    <property type="entry name" value="DUF2461"/>
    <property type="match status" value="1"/>
</dbReference>
<evidence type="ECO:0000313" key="1">
    <source>
        <dbReference type="EMBL" id="BDD08761.1"/>
    </source>
</evidence>
<dbReference type="AlphaFoldDB" id="A0AAU9CIN7"/>
<dbReference type="InterPro" id="IPR015996">
    <property type="entry name" value="UCP028451"/>
</dbReference>
<organism evidence="1 2">
    <name type="scientific">Fulvitalea axinellae</name>
    <dbReference type="NCBI Taxonomy" id="1182444"/>
    <lineage>
        <taxon>Bacteria</taxon>
        <taxon>Pseudomonadati</taxon>
        <taxon>Bacteroidota</taxon>
        <taxon>Cytophagia</taxon>
        <taxon>Cytophagales</taxon>
        <taxon>Persicobacteraceae</taxon>
        <taxon>Fulvitalea</taxon>
    </lineage>
</organism>
<dbReference type="EMBL" id="AP025314">
    <property type="protein sequence ID" value="BDD08761.1"/>
    <property type="molecule type" value="Genomic_DNA"/>
</dbReference>
<sequence length="223" mass="25201">MANSTEPVKSILDFLEKLKDNNNRDWMQDNKKTYQAAKQNFEAITADTLTDLIAIEPDMAGLDPKKCTFRLNRDTRFSKDKAPYKTNFGAYFAEGGKKSGNAGYYLHLEPGQCFLGAGIYMPDGEQLKKIRQEIDYNASELKAVTEKDKFAEYFGAIKGDKLKRAPKGYDPSHPNIELLKLKSYFVTRPLTDEQVTSPDLRATVAESFDIVRPFVEYLNAALS</sequence>
<dbReference type="Proteomes" id="UP001348817">
    <property type="component" value="Chromosome"/>
</dbReference>
<dbReference type="KEGG" id="fax:FUAX_11930"/>
<evidence type="ECO:0000313" key="2">
    <source>
        <dbReference type="Proteomes" id="UP001348817"/>
    </source>
</evidence>
<reference evidence="1 2" key="1">
    <citation type="submission" date="2021-12" db="EMBL/GenBank/DDBJ databases">
        <title>Genome sequencing of bacteria with rrn-lacking chromosome and rrn-plasmid.</title>
        <authorList>
            <person name="Anda M."/>
            <person name="Iwasaki W."/>
        </authorList>
    </citation>
    <scope>NUCLEOTIDE SEQUENCE [LARGE SCALE GENOMIC DNA]</scope>
    <source>
        <strain evidence="1 2">DSM 100852</strain>
    </source>
</reference>
<dbReference type="InterPro" id="IPR012808">
    <property type="entry name" value="CHP02453"/>
</dbReference>
<dbReference type="PIRSF" id="PIRSF028451">
    <property type="entry name" value="UCP028451"/>
    <property type="match status" value="1"/>
</dbReference>
<dbReference type="NCBIfam" id="TIGR02453">
    <property type="entry name" value="TIGR02453 family protein"/>
    <property type="match status" value="1"/>
</dbReference>
<dbReference type="PANTHER" id="PTHR36452">
    <property type="entry name" value="CHROMOSOME 12, WHOLE GENOME SHOTGUN SEQUENCE"/>
    <property type="match status" value="1"/>
</dbReference>
<proteinExistence type="predicted"/>
<name>A0AAU9CIN7_9BACT</name>
<dbReference type="PANTHER" id="PTHR36452:SF1">
    <property type="entry name" value="DUF2461 DOMAIN-CONTAINING PROTEIN"/>
    <property type="match status" value="1"/>
</dbReference>
<dbReference type="RefSeq" id="WP_338393997.1">
    <property type="nucleotide sequence ID" value="NZ_AP025314.1"/>
</dbReference>
<protein>
    <submittedName>
        <fullName evidence="1">TIGR02453 family protein</fullName>
    </submittedName>
</protein>
<gene>
    <name evidence="1" type="ORF">FUAX_11930</name>
</gene>
<accession>A0AAU9CIN7</accession>